<name>A0A845M7Z3_9RHOB</name>
<comment type="similarity">
    <text evidence="2">Belongs to the cation diffusion facilitator (CDF) transporter (TC 2.A.4) family.</text>
</comment>
<keyword evidence="5 7" id="KW-1133">Transmembrane helix</keyword>
<dbReference type="SUPFAM" id="SSF161111">
    <property type="entry name" value="Cation efflux protein transmembrane domain-like"/>
    <property type="match status" value="1"/>
</dbReference>
<dbReference type="GO" id="GO:0008324">
    <property type="term" value="F:monoatomic cation transmembrane transporter activity"/>
    <property type="evidence" value="ECO:0007669"/>
    <property type="project" value="InterPro"/>
</dbReference>
<keyword evidence="4 7" id="KW-0812">Transmembrane</keyword>
<evidence type="ECO:0000256" key="1">
    <source>
        <dbReference type="ARBA" id="ARBA00004141"/>
    </source>
</evidence>
<evidence type="ECO:0000256" key="7">
    <source>
        <dbReference type="SAM" id="Phobius"/>
    </source>
</evidence>
<accession>A0A845M7Z3</accession>
<dbReference type="InterPro" id="IPR002524">
    <property type="entry name" value="Cation_efflux"/>
</dbReference>
<keyword evidence="3" id="KW-0813">Transport</keyword>
<protein>
    <submittedName>
        <fullName evidence="9">Cation diffusion facilitator family transporter</fullName>
    </submittedName>
</protein>
<comment type="caution">
    <text evidence="9">The sequence shown here is derived from an EMBL/GenBank/DDBJ whole genome shotgun (WGS) entry which is preliminary data.</text>
</comment>
<keyword evidence="10" id="KW-1185">Reference proteome</keyword>
<proteinExistence type="inferred from homology"/>
<dbReference type="EMBL" id="WTUX01000011">
    <property type="protein sequence ID" value="MZR12724.1"/>
    <property type="molecule type" value="Genomic_DNA"/>
</dbReference>
<evidence type="ECO:0000256" key="2">
    <source>
        <dbReference type="ARBA" id="ARBA00008114"/>
    </source>
</evidence>
<dbReference type="NCBIfam" id="TIGR01297">
    <property type="entry name" value="CDF"/>
    <property type="match status" value="1"/>
</dbReference>
<evidence type="ECO:0000256" key="4">
    <source>
        <dbReference type="ARBA" id="ARBA00022692"/>
    </source>
</evidence>
<evidence type="ECO:0000259" key="8">
    <source>
        <dbReference type="Pfam" id="PF01545"/>
    </source>
</evidence>
<keyword evidence="6 7" id="KW-0472">Membrane</keyword>
<feature type="transmembrane region" description="Helical" evidence="7">
    <location>
        <begin position="87"/>
        <end position="105"/>
    </location>
</feature>
<organism evidence="9 10">
    <name type="scientific">Maritimibacter harenae</name>
    <dbReference type="NCBI Taxonomy" id="2606218"/>
    <lineage>
        <taxon>Bacteria</taxon>
        <taxon>Pseudomonadati</taxon>
        <taxon>Pseudomonadota</taxon>
        <taxon>Alphaproteobacteria</taxon>
        <taxon>Rhodobacterales</taxon>
        <taxon>Roseobacteraceae</taxon>
        <taxon>Maritimibacter</taxon>
    </lineage>
</organism>
<dbReference type="GO" id="GO:0016020">
    <property type="term" value="C:membrane"/>
    <property type="evidence" value="ECO:0007669"/>
    <property type="project" value="UniProtKB-SubCell"/>
</dbReference>
<dbReference type="PANTHER" id="PTHR43840">
    <property type="entry name" value="MITOCHONDRIAL METAL TRANSPORTER 1-RELATED"/>
    <property type="match status" value="1"/>
</dbReference>
<evidence type="ECO:0000256" key="6">
    <source>
        <dbReference type="ARBA" id="ARBA00023136"/>
    </source>
</evidence>
<dbReference type="InterPro" id="IPR050291">
    <property type="entry name" value="CDF_Transporter"/>
</dbReference>
<evidence type="ECO:0000256" key="5">
    <source>
        <dbReference type="ARBA" id="ARBA00022989"/>
    </source>
</evidence>
<dbReference type="AlphaFoldDB" id="A0A845M7Z3"/>
<feature type="transmembrane region" description="Helical" evidence="7">
    <location>
        <begin position="20"/>
        <end position="41"/>
    </location>
</feature>
<dbReference type="Proteomes" id="UP000467322">
    <property type="component" value="Unassembled WGS sequence"/>
</dbReference>
<dbReference type="PANTHER" id="PTHR43840:SF15">
    <property type="entry name" value="MITOCHONDRIAL METAL TRANSPORTER 1-RELATED"/>
    <property type="match status" value="1"/>
</dbReference>
<reference evidence="9 10" key="1">
    <citation type="submission" date="2019-12" db="EMBL/GenBank/DDBJ databases">
        <title>Maritimibacter sp. nov. sp. isolated from sea sand.</title>
        <authorList>
            <person name="Kim J."/>
            <person name="Jeong S.E."/>
            <person name="Jung H.S."/>
            <person name="Jeon C.O."/>
        </authorList>
    </citation>
    <scope>NUCLEOTIDE SEQUENCE [LARGE SCALE GENOMIC DNA]</scope>
    <source>
        <strain evidence="9 10">DP07</strain>
    </source>
</reference>
<dbReference type="InterPro" id="IPR027469">
    <property type="entry name" value="Cation_efflux_TMD_sf"/>
</dbReference>
<dbReference type="Gene3D" id="1.20.1510.10">
    <property type="entry name" value="Cation efflux protein transmembrane domain"/>
    <property type="match status" value="1"/>
</dbReference>
<evidence type="ECO:0000313" key="9">
    <source>
        <dbReference type="EMBL" id="MZR12724.1"/>
    </source>
</evidence>
<sequence>MTVKHVPEEIRDDLRRARKLEWWTLFWQSTIVAVMFFAMGSSQAMKSAWIEDFLGLLPAATFLIALRFEQKNPTERFPFGFARLDSFAFLIAASALLAMGLFLVYDSSMKLINMEHPTIGPAPFVGPDLWMGWVMVAVLAYSVVPPVILGRIKKPLAERLQDKVLFTDALMQKADWMTGLAGAFGVIGVGMGWWWADSVAALVISLDIINDGRKTFAIATAELVDGVPRKLDTNEMADDARALEDHLKDSYGAGEVRLRESGRYIFAEVDRLSGTPSMDELWPGKPERSWRLASVCEVKRISKPVA</sequence>
<dbReference type="Pfam" id="PF01545">
    <property type="entry name" value="Cation_efflux"/>
    <property type="match status" value="1"/>
</dbReference>
<evidence type="ECO:0000256" key="3">
    <source>
        <dbReference type="ARBA" id="ARBA00022448"/>
    </source>
</evidence>
<evidence type="ECO:0000313" key="10">
    <source>
        <dbReference type="Proteomes" id="UP000467322"/>
    </source>
</evidence>
<dbReference type="InterPro" id="IPR058533">
    <property type="entry name" value="Cation_efflux_TM"/>
</dbReference>
<feature type="transmembrane region" description="Helical" evidence="7">
    <location>
        <begin position="130"/>
        <end position="149"/>
    </location>
</feature>
<dbReference type="RefSeq" id="WP_161350854.1">
    <property type="nucleotide sequence ID" value="NZ_WTUX01000011.1"/>
</dbReference>
<feature type="transmembrane region" description="Helical" evidence="7">
    <location>
        <begin position="47"/>
        <end position="66"/>
    </location>
</feature>
<feature type="transmembrane region" description="Helical" evidence="7">
    <location>
        <begin position="176"/>
        <end position="196"/>
    </location>
</feature>
<gene>
    <name evidence="9" type="ORF">GQE99_06790</name>
</gene>
<feature type="domain" description="Cation efflux protein transmembrane" evidence="8">
    <location>
        <begin position="31"/>
        <end position="223"/>
    </location>
</feature>
<comment type="subcellular location">
    <subcellularLocation>
        <location evidence="1">Membrane</location>
        <topology evidence="1">Multi-pass membrane protein</topology>
    </subcellularLocation>
</comment>